<keyword evidence="11" id="KW-1185">Reference proteome</keyword>
<dbReference type="NCBIfam" id="NF010724">
    <property type="entry name" value="PRK14126.1"/>
    <property type="match status" value="1"/>
</dbReference>
<evidence type="ECO:0000256" key="9">
    <source>
        <dbReference type="ARBA" id="ARBA00033158"/>
    </source>
</evidence>
<keyword evidence="3" id="KW-0963">Cytoplasm</keyword>
<evidence type="ECO:0000256" key="8">
    <source>
        <dbReference type="ARBA" id="ARBA00026068"/>
    </source>
</evidence>
<comment type="caution">
    <text evidence="10">The sequence shown here is derived from an EMBL/GenBank/DDBJ whole genome shotgun (WGS) entry which is preliminary data.</text>
</comment>
<evidence type="ECO:0000256" key="1">
    <source>
        <dbReference type="ARBA" id="ARBA00004496"/>
    </source>
</evidence>
<dbReference type="InterPro" id="IPR007838">
    <property type="entry name" value="Cell_div_ZapA-like"/>
</dbReference>
<dbReference type="Proteomes" id="UP001596143">
    <property type="component" value="Unassembled WGS sequence"/>
</dbReference>
<dbReference type="Gene3D" id="6.10.250.790">
    <property type="match status" value="1"/>
</dbReference>
<protein>
    <recommendedName>
        <fullName evidence="2">Cell division protein ZapA</fullName>
    </recommendedName>
    <alternativeName>
        <fullName evidence="9">Z ring-associated protein ZapA</fullName>
    </alternativeName>
</protein>
<dbReference type="PANTHER" id="PTHR34981">
    <property type="entry name" value="CELL DIVISION PROTEIN ZAPA"/>
    <property type="match status" value="1"/>
</dbReference>
<organism evidence="10 11">
    <name type="scientific">Aliibacillus thermotolerans</name>
    <dbReference type="NCBI Taxonomy" id="1834418"/>
    <lineage>
        <taxon>Bacteria</taxon>
        <taxon>Bacillati</taxon>
        <taxon>Bacillota</taxon>
        <taxon>Bacilli</taxon>
        <taxon>Bacillales</taxon>
        <taxon>Bacillaceae</taxon>
        <taxon>Aliibacillus</taxon>
    </lineage>
</organism>
<comment type="function">
    <text evidence="7">Activator of cell division through the inhibition of FtsZ GTPase activity, therefore promoting FtsZ assembly into bundles of protofilaments necessary for the formation of the division Z ring. It is recruited early at mid-cell but it is not essential for cell division.</text>
</comment>
<evidence type="ECO:0000256" key="2">
    <source>
        <dbReference type="ARBA" id="ARBA00015195"/>
    </source>
</evidence>
<dbReference type="EMBL" id="JBHSPF010000051">
    <property type="protein sequence ID" value="MFC5629152.1"/>
    <property type="molecule type" value="Genomic_DNA"/>
</dbReference>
<dbReference type="RefSeq" id="WP_270897879.1">
    <property type="nucleotide sequence ID" value="NZ_JBHSPF010000051.1"/>
</dbReference>
<comment type="subcellular location">
    <subcellularLocation>
        <location evidence="1">Cytoplasm</location>
    </subcellularLocation>
</comment>
<evidence type="ECO:0000313" key="11">
    <source>
        <dbReference type="Proteomes" id="UP001596143"/>
    </source>
</evidence>
<proteinExistence type="predicted"/>
<dbReference type="InterPro" id="IPR036192">
    <property type="entry name" value="Cell_div_ZapA-like_sf"/>
</dbReference>
<dbReference type="InterPro" id="IPR053712">
    <property type="entry name" value="Bac_CellDiv_Activator"/>
</dbReference>
<evidence type="ECO:0000256" key="3">
    <source>
        <dbReference type="ARBA" id="ARBA00022490"/>
    </source>
</evidence>
<dbReference type="Pfam" id="PF05164">
    <property type="entry name" value="ZapA"/>
    <property type="match status" value="1"/>
</dbReference>
<evidence type="ECO:0000256" key="5">
    <source>
        <dbReference type="ARBA" id="ARBA00023210"/>
    </source>
</evidence>
<keyword evidence="6" id="KW-0131">Cell cycle</keyword>
<dbReference type="SUPFAM" id="SSF102829">
    <property type="entry name" value="Cell division protein ZapA-like"/>
    <property type="match status" value="1"/>
</dbReference>
<gene>
    <name evidence="10" type="primary">zapA</name>
    <name evidence="10" type="ORF">ACFPTR_09780</name>
</gene>
<evidence type="ECO:0000256" key="7">
    <source>
        <dbReference type="ARBA" id="ARBA00024910"/>
    </source>
</evidence>
<keyword evidence="4 10" id="KW-0132">Cell division</keyword>
<sequence length="91" mass="10793">MGEEKEKHRTTVTIYGQQYTIKSYESPQHVINVAEHLDQKMREYKKDNPYLDTTRLAVLTALNAVDEYLKIKDKLALYEKEQQETTDKEEQ</sequence>
<evidence type="ECO:0000256" key="6">
    <source>
        <dbReference type="ARBA" id="ARBA00023306"/>
    </source>
</evidence>
<dbReference type="PANTHER" id="PTHR34981:SF1">
    <property type="entry name" value="CELL DIVISION PROTEIN ZAPA"/>
    <property type="match status" value="1"/>
</dbReference>
<keyword evidence="5" id="KW-0717">Septation</keyword>
<comment type="subunit">
    <text evidence="8">Homodimer. Interacts with FtsZ.</text>
</comment>
<evidence type="ECO:0000313" key="10">
    <source>
        <dbReference type="EMBL" id="MFC5629152.1"/>
    </source>
</evidence>
<reference evidence="11" key="1">
    <citation type="journal article" date="2019" name="Int. J. Syst. Evol. Microbiol.">
        <title>The Global Catalogue of Microorganisms (GCM) 10K type strain sequencing project: providing services to taxonomists for standard genome sequencing and annotation.</title>
        <authorList>
            <consortium name="The Broad Institute Genomics Platform"/>
            <consortium name="The Broad Institute Genome Sequencing Center for Infectious Disease"/>
            <person name="Wu L."/>
            <person name="Ma J."/>
        </authorList>
    </citation>
    <scope>NUCLEOTIDE SEQUENCE [LARGE SCALE GENOMIC DNA]</scope>
    <source>
        <strain evidence="11">CGMCC 1.15790</strain>
    </source>
</reference>
<dbReference type="GO" id="GO:0051301">
    <property type="term" value="P:cell division"/>
    <property type="evidence" value="ECO:0007669"/>
    <property type="project" value="UniProtKB-KW"/>
</dbReference>
<evidence type="ECO:0000256" key="4">
    <source>
        <dbReference type="ARBA" id="ARBA00022618"/>
    </source>
</evidence>
<name>A0ABW0U6R8_9BACI</name>
<accession>A0ABW0U6R8</accession>